<reference evidence="3 4" key="1">
    <citation type="submission" date="2018-04" db="EMBL/GenBank/DDBJ databases">
        <title>Genomic Encyclopedia of Type Strains, Phase IV (KMG-IV): sequencing the most valuable type-strain genomes for metagenomic binning, comparative biology and taxonomic classification.</title>
        <authorList>
            <person name="Goeker M."/>
        </authorList>
    </citation>
    <scope>NUCLEOTIDE SEQUENCE [LARGE SCALE GENOMIC DNA]</scope>
    <source>
        <strain evidence="3 4">DSM 45771</strain>
    </source>
</reference>
<dbReference type="EMBL" id="QEKW01000007">
    <property type="protein sequence ID" value="PVZ09066.1"/>
    <property type="molecule type" value="Genomic_DNA"/>
</dbReference>
<evidence type="ECO:0000256" key="1">
    <source>
        <dbReference type="SAM" id="MobiDB-lite"/>
    </source>
</evidence>
<gene>
    <name evidence="3" type="ORF">C8D89_107230</name>
</gene>
<feature type="compositionally biased region" description="Low complexity" evidence="1">
    <location>
        <begin position="158"/>
        <end position="174"/>
    </location>
</feature>
<keyword evidence="2" id="KW-1133">Transmembrane helix</keyword>
<keyword evidence="4" id="KW-1185">Reference proteome</keyword>
<feature type="compositionally biased region" description="Acidic residues" evidence="1">
    <location>
        <begin position="180"/>
        <end position="189"/>
    </location>
</feature>
<keyword evidence="2" id="KW-0812">Transmembrane</keyword>
<dbReference type="AlphaFoldDB" id="A0A2U1FA71"/>
<evidence type="ECO:0000256" key="2">
    <source>
        <dbReference type="SAM" id="Phobius"/>
    </source>
</evidence>
<evidence type="ECO:0000313" key="3">
    <source>
        <dbReference type="EMBL" id="PVZ09066.1"/>
    </source>
</evidence>
<proteinExistence type="predicted"/>
<accession>A0A2U1FA71</accession>
<protein>
    <submittedName>
        <fullName evidence="3">Uncharacterized protein</fullName>
    </submittedName>
</protein>
<name>A0A2U1FA71_9PSEU</name>
<keyword evidence="2" id="KW-0472">Membrane</keyword>
<feature type="transmembrane region" description="Helical" evidence="2">
    <location>
        <begin position="20"/>
        <end position="36"/>
    </location>
</feature>
<sequence length="200" mass="21304">MVNGVHPPPRPSQVSTGRGLKWAAIIIVILLIALWVKSCATGRPIVENSATAAPPSPTAVVTQVLSPANLVFADGRRAHVTRMNGSPATDQCEHDADLALATRLVLGKTITATRALTRDAPGTAPPGFVEADVYTPRGENYADVFVNQRADNRLAACPLPTVSSTPPTSASSEPNGDTYVEVEEDDDDGESRFCSRRRWC</sequence>
<dbReference type="Proteomes" id="UP000245639">
    <property type="component" value="Unassembled WGS sequence"/>
</dbReference>
<organism evidence="3 4">
    <name type="scientific">Actinomycetospora cinnamomea</name>
    <dbReference type="NCBI Taxonomy" id="663609"/>
    <lineage>
        <taxon>Bacteria</taxon>
        <taxon>Bacillati</taxon>
        <taxon>Actinomycetota</taxon>
        <taxon>Actinomycetes</taxon>
        <taxon>Pseudonocardiales</taxon>
        <taxon>Pseudonocardiaceae</taxon>
        <taxon>Actinomycetospora</taxon>
    </lineage>
</organism>
<evidence type="ECO:0000313" key="4">
    <source>
        <dbReference type="Proteomes" id="UP000245639"/>
    </source>
</evidence>
<comment type="caution">
    <text evidence="3">The sequence shown here is derived from an EMBL/GenBank/DDBJ whole genome shotgun (WGS) entry which is preliminary data.</text>
</comment>
<feature type="region of interest" description="Disordered" evidence="1">
    <location>
        <begin position="158"/>
        <end position="190"/>
    </location>
</feature>